<evidence type="ECO:0000313" key="3">
    <source>
        <dbReference type="Proteomes" id="UP000095287"/>
    </source>
</evidence>
<dbReference type="Pfam" id="PF10323">
    <property type="entry name" value="7TM_GPCR_Srv"/>
    <property type="match status" value="1"/>
</dbReference>
<keyword evidence="2" id="KW-0812">Transmembrane</keyword>
<reference evidence="4" key="1">
    <citation type="submission" date="2016-11" db="UniProtKB">
        <authorList>
            <consortium name="WormBaseParasite"/>
        </authorList>
    </citation>
    <scope>IDENTIFICATION</scope>
</reference>
<feature type="transmembrane region" description="Helical" evidence="2">
    <location>
        <begin position="97"/>
        <end position="119"/>
    </location>
</feature>
<dbReference type="WBParaSite" id="L893_g1079.t1">
    <property type="protein sequence ID" value="L893_g1079.t1"/>
    <property type="gene ID" value="L893_g1079"/>
</dbReference>
<proteinExistence type="predicted"/>
<feature type="region of interest" description="Disordered" evidence="1">
    <location>
        <begin position="52"/>
        <end position="73"/>
    </location>
</feature>
<keyword evidence="3" id="KW-1185">Reference proteome</keyword>
<evidence type="ECO:0000313" key="4">
    <source>
        <dbReference type="WBParaSite" id="L893_g1079.t1"/>
    </source>
</evidence>
<feature type="compositionally biased region" description="Polar residues" evidence="1">
    <location>
        <begin position="59"/>
        <end position="69"/>
    </location>
</feature>
<feature type="transmembrane region" description="Helical" evidence="2">
    <location>
        <begin position="163"/>
        <end position="184"/>
    </location>
</feature>
<evidence type="ECO:0000256" key="2">
    <source>
        <dbReference type="SAM" id="Phobius"/>
    </source>
</evidence>
<keyword evidence="2" id="KW-1133">Transmembrane helix</keyword>
<sequence>MKHHEFVELWRSRLNYLLIRGRSLCGICILWLLLDSQLCFFPFYVASDRNPAEEDDTNVGGTSLTGTLSSRDEPSPKLAVLTKTRKEVMAAYQMSTLLAIFFAFTVTSTIFYVYVVAIILKHRDLRQLPFYMLNVAMGVADIGNIWTVYIFHRLRQSSTRVNAIYLVFGNYGPLPFVCIHGMAFFNLTQKYFLLIIGANRLTAVVLPSLHKRSGTLQCRMKNMDLYEYNLQYLTYFPIFAAGVTFLMFGLILYKLLQNRRIQKTVTLFAKQTQNVEIRLTICVFLHVLLLIADGVTSLLGFFADLSFLLQVNNVVQDLLSVCNPYLLILFASQLRKAVFWFANRSPATVISNSSFRSRV</sequence>
<keyword evidence="2" id="KW-0472">Membrane</keyword>
<dbReference type="Proteomes" id="UP000095287">
    <property type="component" value="Unplaced"/>
</dbReference>
<dbReference type="SUPFAM" id="SSF81321">
    <property type="entry name" value="Family A G protein-coupled receptor-like"/>
    <property type="match status" value="1"/>
</dbReference>
<organism evidence="3 4">
    <name type="scientific">Steinernema glaseri</name>
    <dbReference type="NCBI Taxonomy" id="37863"/>
    <lineage>
        <taxon>Eukaryota</taxon>
        <taxon>Metazoa</taxon>
        <taxon>Ecdysozoa</taxon>
        <taxon>Nematoda</taxon>
        <taxon>Chromadorea</taxon>
        <taxon>Rhabditida</taxon>
        <taxon>Tylenchina</taxon>
        <taxon>Panagrolaimomorpha</taxon>
        <taxon>Strongyloidoidea</taxon>
        <taxon>Steinernematidae</taxon>
        <taxon>Steinernema</taxon>
    </lineage>
</organism>
<evidence type="ECO:0000256" key="1">
    <source>
        <dbReference type="SAM" id="MobiDB-lite"/>
    </source>
</evidence>
<feature type="transmembrane region" description="Helical" evidence="2">
    <location>
        <begin position="131"/>
        <end position="151"/>
    </location>
</feature>
<dbReference type="AlphaFoldDB" id="A0A1I7XYK7"/>
<feature type="transmembrane region" description="Helical" evidence="2">
    <location>
        <begin position="230"/>
        <end position="256"/>
    </location>
</feature>
<name>A0A1I7XYK7_9BILA</name>
<dbReference type="InterPro" id="IPR019426">
    <property type="entry name" value="7TM_GPCR_serpentine_rcpt_Srv"/>
</dbReference>
<feature type="transmembrane region" description="Helical" evidence="2">
    <location>
        <begin position="277"/>
        <end position="302"/>
    </location>
</feature>
<protein>
    <submittedName>
        <fullName evidence="4">G_PROTEIN_RECEP_F1_2 domain-containing protein</fullName>
    </submittedName>
</protein>
<accession>A0A1I7XYK7</accession>